<dbReference type="PANTHER" id="PTHR33936:SF25">
    <property type="entry name" value="C2H2-TYPE DOMAIN-CONTAINING PROTEIN"/>
    <property type="match status" value="1"/>
</dbReference>
<dbReference type="PANTHER" id="PTHR33936">
    <property type="entry name" value="PROTEIN CBG17840"/>
    <property type="match status" value="1"/>
</dbReference>
<sequence>MKKKIELEVLNFDTMEDFKKWKRFMEEKDNSQYVKNTAVKTTHNKEYIYYFCHRSFVPRTSNKGCNNSKNSGSIKTGFVCPSSIKVHVNNLKVNVQYCSTHIWHDMEIGKQRLFTEDRSMIAVDEYGNGYPVAFCFSNRSDTDTYKHYIQCIKNTIGTINSFIFMSDDEPAFYNAWCSVMGFTNKQLLCTWHILRNWVKNLNKINDPDTVDFGKYFETCYSTRVKKWAMFNRKHVGINTNMYLELLHKNIKYCYLEGKHCKRISQDMITKVNDYWLVISENDINIQYKIEKCQSFYGCALQCKEYQICVHSYKCSSHNDNTIVPLSRDLVSDNGFIQTDTEKIDKKNCEIKNKMEIMCGIYNCSDLNEEDQDFIIKQCDKIISMLSRGSRFKKPINETSKRKIEPQTRFWAKQKVQNQQPALSFTEAKHIRQSLKNISKYTLNVNSTSAFDHSNIKY</sequence>
<dbReference type="InterPro" id="IPR052797">
    <property type="entry name" value="RegFact_GeneExpr_CellDeath"/>
</dbReference>
<gene>
    <name evidence="1" type="ORF">AGLY_018311</name>
</gene>
<comment type="caution">
    <text evidence="1">The sequence shown here is derived from an EMBL/GenBank/DDBJ whole genome shotgun (WGS) entry which is preliminary data.</text>
</comment>
<keyword evidence="2" id="KW-1185">Reference proteome</keyword>
<protein>
    <submittedName>
        <fullName evidence="1">Uncharacterized protein</fullName>
    </submittedName>
</protein>
<evidence type="ECO:0000313" key="1">
    <source>
        <dbReference type="EMBL" id="KAE9521292.1"/>
    </source>
</evidence>
<organism evidence="1 2">
    <name type="scientific">Aphis glycines</name>
    <name type="common">Soybean aphid</name>
    <dbReference type="NCBI Taxonomy" id="307491"/>
    <lineage>
        <taxon>Eukaryota</taxon>
        <taxon>Metazoa</taxon>
        <taxon>Ecdysozoa</taxon>
        <taxon>Arthropoda</taxon>
        <taxon>Hexapoda</taxon>
        <taxon>Insecta</taxon>
        <taxon>Pterygota</taxon>
        <taxon>Neoptera</taxon>
        <taxon>Paraneoptera</taxon>
        <taxon>Hemiptera</taxon>
        <taxon>Sternorrhyncha</taxon>
        <taxon>Aphidomorpha</taxon>
        <taxon>Aphidoidea</taxon>
        <taxon>Aphididae</taxon>
        <taxon>Aphidini</taxon>
        <taxon>Aphis</taxon>
        <taxon>Aphis</taxon>
    </lineage>
</organism>
<dbReference type="OrthoDB" id="10031901at2759"/>
<reference evidence="1 2" key="1">
    <citation type="submission" date="2019-08" db="EMBL/GenBank/DDBJ databases">
        <title>The genome of the soybean aphid Biotype 1, its phylome, world population structure and adaptation to the North American continent.</title>
        <authorList>
            <person name="Giordano R."/>
            <person name="Donthu R.K."/>
            <person name="Hernandez A.G."/>
            <person name="Wright C.L."/>
            <person name="Zimin A.V."/>
        </authorList>
    </citation>
    <scope>NUCLEOTIDE SEQUENCE [LARGE SCALE GENOMIC DNA]</scope>
    <source>
        <tissue evidence="1">Whole aphids</tissue>
    </source>
</reference>
<dbReference type="AlphaFoldDB" id="A0A6G0SSQ0"/>
<dbReference type="Proteomes" id="UP000475862">
    <property type="component" value="Unassembled WGS sequence"/>
</dbReference>
<proteinExistence type="predicted"/>
<accession>A0A6G0SSQ0</accession>
<evidence type="ECO:0000313" key="2">
    <source>
        <dbReference type="Proteomes" id="UP000475862"/>
    </source>
</evidence>
<name>A0A6G0SSQ0_APHGL</name>
<dbReference type="EMBL" id="VYZN01003159">
    <property type="protein sequence ID" value="KAE9521292.1"/>
    <property type="molecule type" value="Genomic_DNA"/>
</dbReference>